<dbReference type="SUPFAM" id="SSF82199">
    <property type="entry name" value="SET domain"/>
    <property type="match status" value="1"/>
</dbReference>
<keyword evidence="2" id="KW-1185">Reference proteome</keyword>
<evidence type="ECO:0008006" key="3">
    <source>
        <dbReference type="Google" id="ProtNLM"/>
    </source>
</evidence>
<comment type="caution">
    <text evidence="1">The sequence shown here is derived from an EMBL/GenBank/DDBJ whole genome shotgun (WGS) entry which is preliminary data.</text>
</comment>
<organism evidence="1 2">
    <name type="scientific">Stentor coeruleus</name>
    <dbReference type="NCBI Taxonomy" id="5963"/>
    <lineage>
        <taxon>Eukaryota</taxon>
        <taxon>Sar</taxon>
        <taxon>Alveolata</taxon>
        <taxon>Ciliophora</taxon>
        <taxon>Postciliodesmatophora</taxon>
        <taxon>Heterotrichea</taxon>
        <taxon>Heterotrichida</taxon>
        <taxon>Stentoridae</taxon>
        <taxon>Stentor</taxon>
    </lineage>
</organism>
<dbReference type="Gene3D" id="3.90.1410.10">
    <property type="entry name" value="set domain protein methyltransferase, domain 1"/>
    <property type="match status" value="1"/>
</dbReference>
<evidence type="ECO:0000313" key="1">
    <source>
        <dbReference type="EMBL" id="OMJ82792.1"/>
    </source>
</evidence>
<dbReference type="GO" id="GO:0016279">
    <property type="term" value="F:protein-lysine N-methyltransferase activity"/>
    <property type="evidence" value="ECO:0007669"/>
    <property type="project" value="TreeGrafter"/>
</dbReference>
<evidence type="ECO:0000313" key="2">
    <source>
        <dbReference type="Proteomes" id="UP000187209"/>
    </source>
</evidence>
<gene>
    <name evidence="1" type="ORF">SteCoe_16387</name>
</gene>
<dbReference type="CDD" id="cd10527">
    <property type="entry name" value="SET_LSMT"/>
    <property type="match status" value="1"/>
</dbReference>
<dbReference type="Proteomes" id="UP000187209">
    <property type="component" value="Unassembled WGS sequence"/>
</dbReference>
<dbReference type="InterPro" id="IPR050600">
    <property type="entry name" value="SETD3_SETD6_MTase"/>
</dbReference>
<sequence>MIIGILFSVLIVNGDRNYANKAAVDIFNSLCQGCTIEYYGEDKGYGIKATKNILYGDIMFSLPFQYMITSFDYYPWSSYFENTDHTFKLVPRLIYEKYINPVQSPMKTMINFIPENFRGLFNLTAEERNYYNTLFGESTKLNFPINCTESKIFYKKKVVKIPNIDKCPECLDEKVFMWACQAVLTRAYSFSKDKYYRLAFHKGLGNEKNVVGAVMLPGIDIFNHSPRPKSHAVAIGGHGIQYLDNPSQAVAKADRNMNMGDELYMSYGSKTNIELSILHGFIIENNDDDIHYAVVISDINDCKNYNSIQKFCPFTITKSAISYEIINYLYYRTIKEHKQINDIFLEFDMAQDFERVILLKTVMQNYRATIINYGLDKCRKNFRDVAKIIREGSSKGYYEKLFNNLCYTNHLGFYSHLKHADRVLLKGLHSKVFS</sequence>
<accession>A0A1R2C192</accession>
<dbReference type="InterPro" id="IPR046341">
    <property type="entry name" value="SET_dom_sf"/>
</dbReference>
<proteinExistence type="predicted"/>
<reference evidence="1 2" key="1">
    <citation type="submission" date="2016-11" db="EMBL/GenBank/DDBJ databases">
        <title>The macronuclear genome of Stentor coeruleus: a giant cell with tiny introns.</title>
        <authorList>
            <person name="Slabodnick M."/>
            <person name="Ruby J.G."/>
            <person name="Reiff S.B."/>
            <person name="Swart E.C."/>
            <person name="Gosai S."/>
            <person name="Prabakaran S."/>
            <person name="Witkowska E."/>
            <person name="Larue G.E."/>
            <person name="Fisher S."/>
            <person name="Freeman R.M."/>
            <person name="Gunawardena J."/>
            <person name="Chu W."/>
            <person name="Stover N.A."/>
            <person name="Gregory B.D."/>
            <person name="Nowacki M."/>
            <person name="Derisi J."/>
            <person name="Roy S.W."/>
            <person name="Marshall W.F."/>
            <person name="Sood P."/>
        </authorList>
    </citation>
    <scope>NUCLEOTIDE SEQUENCE [LARGE SCALE GENOMIC DNA]</scope>
    <source>
        <strain evidence="1">WM001</strain>
    </source>
</reference>
<dbReference type="PANTHER" id="PTHR13271">
    <property type="entry name" value="UNCHARACTERIZED PUTATIVE METHYLTRANSFERASE"/>
    <property type="match status" value="1"/>
</dbReference>
<dbReference type="OrthoDB" id="413035at2759"/>
<name>A0A1R2C192_9CILI</name>
<dbReference type="EMBL" id="MPUH01000326">
    <property type="protein sequence ID" value="OMJ82792.1"/>
    <property type="molecule type" value="Genomic_DNA"/>
</dbReference>
<protein>
    <recommendedName>
        <fullName evidence="3">SET domain-containing protein</fullName>
    </recommendedName>
</protein>
<dbReference type="AlphaFoldDB" id="A0A1R2C192"/>